<dbReference type="PANTHER" id="PTHR12271">
    <property type="entry name" value="POLY A POLYMERASE CID PAP -RELATED"/>
    <property type="match status" value="1"/>
</dbReference>
<dbReference type="RefSeq" id="XP_029226510.1">
    <property type="nucleotide sequence ID" value="XM_029373381.1"/>
</dbReference>
<proteinExistence type="predicted"/>
<dbReference type="GeneID" id="40320115"/>
<dbReference type="InterPro" id="IPR043519">
    <property type="entry name" value="NT_sf"/>
</dbReference>
<dbReference type="Pfam" id="PF22600">
    <property type="entry name" value="MTPAP-like_central"/>
    <property type="match status" value="1"/>
</dbReference>
<dbReference type="AlphaFoldDB" id="A0A422P3B6"/>
<dbReference type="Gene3D" id="1.10.1410.10">
    <property type="match status" value="1"/>
</dbReference>
<name>A0A422P3B6_9TRYP</name>
<evidence type="ECO:0000259" key="3">
    <source>
        <dbReference type="Pfam" id="PF22600"/>
    </source>
</evidence>
<comment type="catalytic activity">
    <reaction evidence="2">
        <text>RNA(n) + UTP = RNA(n)-3'-uridine ribonucleotide + diphosphate</text>
        <dbReference type="Rhea" id="RHEA:14785"/>
        <dbReference type="Rhea" id="RHEA-COMP:14527"/>
        <dbReference type="Rhea" id="RHEA-COMP:17348"/>
        <dbReference type="ChEBI" id="CHEBI:33019"/>
        <dbReference type="ChEBI" id="CHEBI:46398"/>
        <dbReference type="ChEBI" id="CHEBI:140395"/>
        <dbReference type="ChEBI" id="CHEBI:173116"/>
        <dbReference type="EC" id="2.7.7.52"/>
    </reaction>
</comment>
<dbReference type="PANTHER" id="PTHR12271:SF40">
    <property type="entry name" value="POLY(A) RNA POLYMERASE GLD2"/>
    <property type="match status" value="1"/>
</dbReference>
<dbReference type="OrthoDB" id="407432at2759"/>
<dbReference type="GO" id="GO:0050265">
    <property type="term" value="F:RNA uridylyltransferase activity"/>
    <property type="evidence" value="ECO:0007669"/>
    <property type="project" value="UniProtKB-EC"/>
</dbReference>
<dbReference type="EC" id="2.7.7.52" evidence="1"/>
<dbReference type="GO" id="GO:0031123">
    <property type="term" value="P:RNA 3'-end processing"/>
    <property type="evidence" value="ECO:0007669"/>
    <property type="project" value="TreeGrafter"/>
</dbReference>
<dbReference type="SUPFAM" id="SSF81301">
    <property type="entry name" value="Nucleotidyltransferase"/>
    <property type="match status" value="1"/>
</dbReference>
<reference evidence="4 5" key="1">
    <citation type="journal article" date="2018" name="BMC Genomics">
        <title>Genomic comparison of Trypanosoma conorhini and Trypanosoma rangeli to Trypanosoma cruzi strains of high and low virulence.</title>
        <authorList>
            <person name="Bradwell K.R."/>
            <person name="Koparde V.N."/>
            <person name="Matveyev A.V."/>
            <person name="Serrano M.G."/>
            <person name="Alves J.M."/>
            <person name="Parikh H."/>
            <person name="Huang B."/>
            <person name="Lee V."/>
            <person name="Espinosa-Alvarez O."/>
            <person name="Ortiz P.A."/>
            <person name="Costa-Martins A.G."/>
            <person name="Teixeira M.M."/>
            <person name="Buck G.A."/>
        </authorList>
    </citation>
    <scope>NUCLEOTIDE SEQUENCE [LARGE SCALE GENOMIC DNA]</scope>
    <source>
        <strain evidence="4 5">025E</strain>
    </source>
</reference>
<dbReference type="Proteomes" id="UP000284403">
    <property type="component" value="Unassembled WGS sequence"/>
</dbReference>
<dbReference type="EMBL" id="MKKU01000444">
    <property type="protein sequence ID" value="RNF12164.1"/>
    <property type="molecule type" value="Genomic_DNA"/>
</dbReference>
<evidence type="ECO:0000313" key="4">
    <source>
        <dbReference type="EMBL" id="RNF12164.1"/>
    </source>
</evidence>
<sequence length="368" mass="41635">MALSLRLSSLLLSCKGRARFVENGRLLQGLLDGFSVEGVLGIHSVRALPCVMIYGSLVAGTAFQDGDADYTVVFSSPASHEELSRLEKLKLASSSFLEVSREHQQQVLSSILKHIKLQGSCAFLEHERIFTARVPIVRLKRMGITGGDTNCFDLSLSLDGLRNSLLIRLYMESDPRLRAGALCAKRWGRSQRILDARHGWISPYALTVMYIFYMQTTGRSNCVINEAQVDKILEVVAAHHSDDYCINCSQFYEAIPCVDVNVSEVLSDLQGFFRFFSDSREFDFDVDVVDIRTMEKCHSKERWLEEMRGFGEGERWGLLGYEVLMLRDPYEPHNLGRSVDFFRAEFIRETFRLAADKSAEGILDLLMG</sequence>
<gene>
    <name evidence="4" type="ORF">Tco025E_06504</name>
</gene>
<dbReference type="SUPFAM" id="SSF81631">
    <property type="entry name" value="PAP/OAS1 substrate-binding domain"/>
    <property type="match status" value="1"/>
</dbReference>
<evidence type="ECO:0000313" key="5">
    <source>
        <dbReference type="Proteomes" id="UP000284403"/>
    </source>
</evidence>
<evidence type="ECO:0000256" key="1">
    <source>
        <dbReference type="ARBA" id="ARBA00012472"/>
    </source>
</evidence>
<accession>A0A422P3B6</accession>
<feature type="domain" description="Poly(A) RNA polymerase mitochondrial-like central palm" evidence="3">
    <location>
        <begin position="51"/>
        <end position="171"/>
    </location>
</feature>
<keyword evidence="5" id="KW-1185">Reference proteome</keyword>
<dbReference type="GO" id="GO:0005739">
    <property type="term" value="C:mitochondrion"/>
    <property type="evidence" value="ECO:0007669"/>
    <property type="project" value="UniProtKB-ARBA"/>
</dbReference>
<dbReference type="InterPro" id="IPR054708">
    <property type="entry name" value="MTPAP-like_central"/>
</dbReference>
<comment type="caution">
    <text evidence="4">The sequence shown here is derived from an EMBL/GenBank/DDBJ whole genome shotgun (WGS) entry which is preliminary data.</text>
</comment>
<evidence type="ECO:0000256" key="2">
    <source>
        <dbReference type="ARBA" id="ARBA00049105"/>
    </source>
</evidence>
<organism evidence="4 5">
    <name type="scientific">Trypanosoma conorhini</name>
    <dbReference type="NCBI Taxonomy" id="83891"/>
    <lineage>
        <taxon>Eukaryota</taxon>
        <taxon>Discoba</taxon>
        <taxon>Euglenozoa</taxon>
        <taxon>Kinetoplastea</taxon>
        <taxon>Metakinetoplastina</taxon>
        <taxon>Trypanosomatida</taxon>
        <taxon>Trypanosomatidae</taxon>
        <taxon>Trypanosoma</taxon>
    </lineage>
</organism>
<protein>
    <recommendedName>
        <fullName evidence="1">RNA uridylyltransferase</fullName>
        <ecNumber evidence="1">2.7.7.52</ecNumber>
    </recommendedName>
</protein>
<dbReference type="Gene3D" id="3.30.460.10">
    <property type="entry name" value="Beta Polymerase, domain 2"/>
    <property type="match status" value="1"/>
</dbReference>